<comment type="caution">
    <text evidence="2">The sequence shown here is derived from an EMBL/GenBank/DDBJ whole genome shotgun (WGS) entry which is preliminary data.</text>
</comment>
<reference evidence="2" key="1">
    <citation type="journal article" date="2014" name="Front. Microbiol.">
        <title>High frequency of phylogenetically diverse reductive dehalogenase-homologous genes in deep subseafloor sedimentary metagenomes.</title>
        <authorList>
            <person name="Kawai M."/>
            <person name="Futagami T."/>
            <person name="Toyoda A."/>
            <person name="Takaki Y."/>
            <person name="Nishi S."/>
            <person name="Hori S."/>
            <person name="Arai W."/>
            <person name="Tsubouchi T."/>
            <person name="Morono Y."/>
            <person name="Uchiyama I."/>
            <person name="Ito T."/>
            <person name="Fujiyama A."/>
            <person name="Inagaki F."/>
            <person name="Takami H."/>
        </authorList>
    </citation>
    <scope>NUCLEOTIDE SEQUENCE</scope>
    <source>
        <strain evidence="2">Expedition CK06-06</strain>
    </source>
</reference>
<feature type="non-terminal residue" evidence="2">
    <location>
        <position position="317"/>
    </location>
</feature>
<name>X1GW93_9ZZZZ</name>
<sequence length="317" mass="36313">MLFGKEEDKVSCPDCGYIITKPYPKDKLCPKCKKFLANMFEKVVKEQERIKPKRREPKQIKKSTKTPDKVLHRKVKVKKKQITKVDLSADQIDIKPGEEYIKLFGISTKNRTPIYCSNDNLIYLLELACNLDYIAGSILGGELDRMMLKSEVSKINEKGLFLVENEVIYIVYGKFPSKKGYWLIDQMRKALNDELGGQNYDDLEKLQKHNIMLRMGASLKFSVEEYIKLQEVFSDKKIPFVDDKITVHYFGMSSQSIGIISLLLDERIPYVFNIPTSDPQEEIELKESVVSAKIEAMAANTLANTQAVPKWIAVKLG</sequence>
<evidence type="ECO:0000256" key="1">
    <source>
        <dbReference type="SAM" id="MobiDB-lite"/>
    </source>
</evidence>
<protein>
    <submittedName>
        <fullName evidence="2">Uncharacterized protein</fullName>
    </submittedName>
</protein>
<gene>
    <name evidence="2" type="ORF">S03H2_17259</name>
</gene>
<organism evidence="2">
    <name type="scientific">marine sediment metagenome</name>
    <dbReference type="NCBI Taxonomy" id="412755"/>
    <lineage>
        <taxon>unclassified sequences</taxon>
        <taxon>metagenomes</taxon>
        <taxon>ecological metagenomes</taxon>
    </lineage>
</organism>
<dbReference type="EMBL" id="BARU01008882">
    <property type="protein sequence ID" value="GAH45889.1"/>
    <property type="molecule type" value="Genomic_DNA"/>
</dbReference>
<dbReference type="AlphaFoldDB" id="X1GW93"/>
<proteinExistence type="predicted"/>
<feature type="region of interest" description="Disordered" evidence="1">
    <location>
        <begin position="47"/>
        <end position="68"/>
    </location>
</feature>
<feature type="compositionally biased region" description="Basic residues" evidence="1">
    <location>
        <begin position="51"/>
        <end position="64"/>
    </location>
</feature>
<accession>X1GW93</accession>
<evidence type="ECO:0000313" key="2">
    <source>
        <dbReference type="EMBL" id="GAH45889.1"/>
    </source>
</evidence>